<keyword evidence="4" id="KW-1185">Reference proteome</keyword>
<dbReference type="Gene3D" id="1.25.40.10">
    <property type="entry name" value="Tetratricopeptide repeat domain"/>
    <property type="match status" value="1"/>
</dbReference>
<proteinExistence type="predicted"/>
<sequence length="388" mass="44068">MKRYLLFMLGLCVLGGSLISCGKPVQEATLMQGRALEEQGDYIGAFDYYQRVKNPSFRQICTSNLRYLYGDILDAMLAQQNASDTPDIQYLLGKAYYEKAASLPQGAEIIPNTDFDSHTYFSKRREYFQNQAMTALTTATAMKSDYPEALLLQAALYEESDAPEQAIPIYQRLLTLQPESPRVSSHLGQLLYRQGQTTEGIELAEQAVQYAPDNAEAHVILAGLYAEEGQEIPAIQHFQHALCADPHDYETYYRLSQIFLYNGNLIDAERVLRLGFINNPDALSLGLFYAALNSLLDGKAEDEAKQIIQQMEGEAAQDQTGKIQMSGEDPELQIRYLRLRMKLIQRQRPYWLPCSNEEENPYFDSQLQMTERQITTLEQMLTEAKSEP</sequence>
<dbReference type="STRING" id="1499967.U27_02095"/>
<feature type="repeat" description="TPR" evidence="1">
    <location>
        <begin position="181"/>
        <end position="214"/>
    </location>
</feature>
<evidence type="ECO:0000256" key="2">
    <source>
        <dbReference type="SAM" id="SignalP"/>
    </source>
</evidence>
<dbReference type="Proteomes" id="UP000030661">
    <property type="component" value="Unassembled WGS sequence"/>
</dbReference>
<dbReference type="HOGENOM" id="CLU_711083_0_0_0"/>
<reference evidence="3" key="1">
    <citation type="journal article" date="2015" name="PeerJ">
        <title>First genomic representation of candidate bacterial phylum KSB3 points to enhanced environmental sensing as a trigger of wastewater bulking.</title>
        <authorList>
            <person name="Sekiguchi Y."/>
            <person name="Ohashi A."/>
            <person name="Parks D.H."/>
            <person name="Yamauchi T."/>
            <person name="Tyson G.W."/>
            <person name="Hugenholtz P."/>
        </authorList>
    </citation>
    <scope>NUCLEOTIDE SEQUENCE [LARGE SCALE GENOMIC DNA]</scope>
</reference>
<feature type="chain" id="PRO_5006631654" evidence="2">
    <location>
        <begin position="23"/>
        <end position="388"/>
    </location>
</feature>
<dbReference type="PROSITE" id="PS50005">
    <property type="entry name" value="TPR"/>
    <property type="match status" value="3"/>
</dbReference>
<dbReference type="SMART" id="SM00028">
    <property type="entry name" value="TPR"/>
    <property type="match status" value="4"/>
</dbReference>
<keyword evidence="2" id="KW-0732">Signal</keyword>
<dbReference type="Pfam" id="PF13432">
    <property type="entry name" value="TPR_16"/>
    <property type="match status" value="2"/>
</dbReference>
<organism evidence="3">
    <name type="scientific">Vecturithrix granuli</name>
    <dbReference type="NCBI Taxonomy" id="1499967"/>
    <lineage>
        <taxon>Bacteria</taxon>
        <taxon>Candidatus Moduliflexota</taxon>
        <taxon>Candidatus Vecturitrichia</taxon>
        <taxon>Candidatus Vecturitrichales</taxon>
        <taxon>Candidatus Vecturitrichaceae</taxon>
        <taxon>Candidatus Vecturithrix</taxon>
    </lineage>
</organism>
<feature type="repeat" description="TPR" evidence="1">
    <location>
        <begin position="215"/>
        <end position="248"/>
    </location>
</feature>
<protein>
    <submittedName>
        <fullName evidence="3">UPI00006C21E7 related cluster</fullName>
    </submittedName>
</protein>
<feature type="repeat" description="TPR" evidence="1">
    <location>
        <begin position="147"/>
        <end position="180"/>
    </location>
</feature>
<dbReference type="InterPro" id="IPR011990">
    <property type="entry name" value="TPR-like_helical_dom_sf"/>
</dbReference>
<name>A0A0S6W9V1_VECG1</name>
<dbReference type="InterPro" id="IPR019734">
    <property type="entry name" value="TPR_rpt"/>
</dbReference>
<evidence type="ECO:0000313" key="4">
    <source>
        <dbReference type="Proteomes" id="UP000030661"/>
    </source>
</evidence>
<keyword evidence="1" id="KW-0802">TPR repeat</keyword>
<dbReference type="PANTHER" id="PTHR12558">
    <property type="entry name" value="CELL DIVISION CYCLE 16,23,27"/>
    <property type="match status" value="1"/>
</dbReference>
<dbReference type="SUPFAM" id="SSF48452">
    <property type="entry name" value="TPR-like"/>
    <property type="match status" value="1"/>
</dbReference>
<dbReference type="AlphaFoldDB" id="A0A0S6W9V1"/>
<dbReference type="eggNOG" id="COG0457">
    <property type="taxonomic scope" value="Bacteria"/>
</dbReference>
<evidence type="ECO:0000256" key="1">
    <source>
        <dbReference type="PROSITE-ProRule" id="PRU00339"/>
    </source>
</evidence>
<evidence type="ECO:0000313" key="3">
    <source>
        <dbReference type="EMBL" id="GAK55263.1"/>
    </source>
</evidence>
<accession>A0A0S6W9V1</accession>
<feature type="signal peptide" evidence="2">
    <location>
        <begin position="1"/>
        <end position="22"/>
    </location>
</feature>
<dbReference type="EMBL" id="DF820463">
    <property type="protein sequence ID" value="GAK55263.1"/>
    <property type="molecule type" value="Genomic_DNA"/>
</dbReference>
<dbReference type="PROSITE" id="PS51257">
    <property type="entry name" value="PROKAR_LIPOPROTEIN"/>
    <property type="match status" value="1"/>
</dbReference>
<gene>
    <name evidence="3" type="ORF">U27_02095</name>
</gene>
<dbReference type="PANTHER" id="PTHR12558:SF13">
    <property type="entry name" value="CELL DIVISION CYCLE PROTEIN 27 HOMOLOG"/>
    <property type="match status" value="1"/>
</dbReference>